<protein>
    <submittedName>
        <fullName evidence="1">DUF3798 domain-containing protein</fullName>
    </submittedName>
</protein>
<evidence type="ECO:0000313" key="1">
    <source>
        <dbReference type="EMBL" id="MDI9241480.1"/>
    </source>
</evidence>
<name>A0AAP4EZ52_9FIRM</name>
<sequence>MTAETKAAETAAAIAKAKEIRPDVLYIVGGPNENPDVINAAADLVIDGDAYISGKQMAERAKEMGTETIVYYSFPRHQGYQKVAYAKTQIQEMAAEGIPLFRSLDVYGPALCRPVFSP</sequence>
<evidence type="ECO:0000313" key="2">
    <source>
        <dbReference type="Proteomes" id="UP001300383"/>
    </source>
</evidence>
<comment type="caution">
    <text evidence="1">The sequence shown here is derived from an EMBL/GenBank/DDBJ whole genome shotgun (WGS) entry which is preliminary data.</text>
</comment>
<gene>
    <name evidence="1" type="ORF">QJ036_03180</name>
</gene>
<dbReference type="InterPro" id="IPR024258">
    <property type="entry name" value="DUF3798"/>
</dbReference>
<proteinExistence type="predicted"/>
<reference evidence="1 2" key="1">
    <citation type="submission" date="2023-05" db="EMBL/GenBank/DDBJ databases">
        <title>[ruminococcus] sp. nov., isolated from a pig farm feces dump.</title>
        <authorList>
            <person name="Chang Y.-H."/>
        </authorList>
    </citation>
    <scope>NUCLEOTIDE SEQUENCE [LARGE SCALE GENOMIC DNA]</scope>
    <source>
        <strain evidence="1 2">YH-rum2234</strain>
    </source>
</reference>
<dbReference type="Pfam" id="PF12683">
    <property type="entry name" value="DUF3798"/>
    <property type="match status" value="1"/>
</dbReference>
<organism evidence="1 2">
    <name type="scientific">Fusibacillus kribbianus</name>
    <dbReference type="NCBI Taxonomy" id="3044208"/>
    <lineage>
        <taxon>Bacteria</taxon>
        <taxon>Bacillati</taxon>
        <taxon>Bacillota</taxon>
        <taxon>Clostridia</taxon>
        <taxon>Lachnospirales</taxon>
        <taxon>Lachnospiraceae</taxon>
        <taxon>Fusibacillus</taxon>
    </lineage>
</organism>
<dbReference type="EMBL" id="JASGBQ010000003">
    <property type="protein sequence ID" value="MDI9241480.1"/>
    <property type="molecule type" value="Genomic_DNA"/>
</dbReference>
<dbReference type="Proteomes" id="UP001300383">
    <property type="component" value="Unassembled WGS sequence"/>
</dbReference>
<dbReference type="RefSeq" id="WP_283230142.1">
    <property type="nucleotide sequence ID" value="NZ_JASGBQ010000003.1"/>
</dbReference>
<keyword evidence="2" id="KW-1185">Reference proteome</keyword>
<accession>A0AAP4EZ52</accession>
<dbReference type="AlphaFoldDB" id="A0AAP4EZ52"/>
<dbReference type="Gene3D" id="3.40.50.11400">
    <property type="match status" value="1"/>
</dbReference>